<evidence type="ECO:0000256" key="2">
    <source>
        <dbReference type="SAM" id="Phobius"/>
    </source>
</evidence>
<feature type="transmembrane region" description="Helical" evidence="2">
    <location>
        <begin position="109"/>
        <end position="128"/>
    </location>
</feature>
<dbReference type="EMBL" id="CANTUO010000002">
    <property type="protein sequence ID" value="CAI5757950.1"/>
    <property type="molecule type" value="Genomic_DNA"/>
</dbReference>
<evidence type="ECO:0000313" key="3">
    <source>
        <dbReference type="EMBL" id="CAI5757950.1"/>
    </source>
</evidence>
<feature type="compositionally biased region" description="Low complexity" evidence="1">
    <location>
        <begin position="55"/>
        <end position="73"/>
    </location>
</feature>
<dbReference type="Proteomes" id="UP001152885">
    <property type="component" value="Unassembled WGS sequence"/>
</dbReference>
<dbReference type="SUPFAM" id="SSF52025">
    <property type="entry name" value="PA domain"/>
    <property type="match status" value="1"/>
</dbReference>
<feature type="compositionally biased region" description="Basic residues" evidence="1">
    <location>
        <begin position="175"/>
        <end position="186"/>
    </location>
</feature>
<dbReference type="InterPro" id="IPR046450">
    <property type="entry name" value="PA_dom_sf"/>
</dbReference>
<evidence type="ECO:0000313" key="4">
    <source>
        <dbReference type="Proteomes" id="UP001152885"/>
    </source>
</evidence>
<dbReference type="Gene3D" id="3.40.630.10">
    <property type="entry name" value="Zn peptidases"/>
    <property type="match status" value="1"/>
</dbReference>
<keyword evidence="2" id="KW-0472">Membrane</keyword>
<dbReference type="GO" id="GO:0004180">
    <property type="term" value="F:carboxypeptidase activity"/>
    <property type="evidence" value="ECO:0007669"/>
    <property type="project" value="TreeGrafter"/>
</dbReference>
<comment type="caution">
    <text evidence="3">The sequence shown here is derived from an EMBL/GenBank/DDBJ whole genome shotgun (WGS) entry which is preliminary data.</text>
</comment>
<dbReference type="SUPFAM" id="SSF53187">
    <property type="entry name" value="Zn-dependent exopeptidases"/>
    <property type="match status" value="1"/>
</dbReference>
<keyword evidence="4" id="KW-1185">Reference proteome</keyword>
<dbReference type="PANTHER" id="PTHR10404">
    <property type="entry name" value="N-ACETYLATED-ALPHA-LINKED ACIDIC DIPEPTIDASE"/>
    <property type="match status" value="1"/>
</dbReference>
<accession>A0A9W4TUJ8</accession>
<evidence type="ECO:0000256" key="1">
    <source>
        <dbReference type="SAM" id="MobiDB-lite"/>
    </source>
</evidence>
<keyword evidence="2" id="KW-0812">Transmembrane</keyword>
<feature type="region of interest" description="Disordered" evidence="1">
    <location>
        <begin position="1"/>
        <end position="75"/>
    </location>
</feature>
<dbReference type="AlphaFoldDB" id="A0A9W4TUJ8"/>
<dbReference type="InterPro" id="IPR039373">
    <property type="entry name" value="Peptidase_M28B"/>
</dbReference>
<feature type="region of interest" description="Disordered" evidence="1">
    <location>
        <begin position="161"/>
        <end position="187"/>
    </location>
</feature>
<keyword evidence="2" id="KW-1133">Transmembrane helix</keyword>
<name>A0A9W4TUJ8_9ASCO</name>
<dbReference type="OrthoDB" id="5841748at2759"/>
<reference evidence="3" key="1">
    <citation type="submission" date="2022-12" db="EMBL/GenBank/DDBJ databases">
        <authorList>
            <person name="Brejova B."/>
        </authorList>
    </citation>
    <scope>NUCLEOTIDE SEQUENCE</scope>
</reference>
<proteinExistence type="predicted"/>
<sequence>MSGDISGTSNQSNNHGSTNDQQEDINIPSNVSTPLVQSENASEIQQFKPQQQLVTPPATSQPNNTTTSTESTSLLRRIPSTTSTNYTEDNYDSMSISTKIVNLAKRPSFIWISCLGIIAIIIFNLTFLPRTSLARDYRRWHDIHLTKSDVERDFLQLTSVYDSDNDNDNDNNKNNNKRGKKKKKKKEVNIKDSINSFLLNLTDLQNEYNLVASDNLKLTNYIQSNFKKMGLKTETTTYSIHDSKPISSSLKLLNKDETVYQPKLFENNFKTPSYFLNGHNGSVINEYVYVNEGLPKDYNLLKKKNIEIKDKIFIISNDLDNKNNITIGEKLKLAELNGASGILTYYQLNSNLNQDTNLNSVISRDFNNFNISIPAIPVSEKIIKPILETLRNDEEFENWSFHPRTNSNFKLEITTIFKNDSSKLTNIIGTIKGIMNDGDIIVGTNRDSYTNNNPLSGHVIMLEIIRSFNLLVKLGWKPLRNIKFVSWDGSNMDSLGLKMYSNISSNFKKPILSYINIDQDAIIGSHFQITANSIFNHVLKKTTKFIPFKNDSFTLFQYWNKQDNLTIENNLGLPLLFSTDSLVFQHHLNTPIINVKFSNDQKRDNSIYLPNSNYYNYNWLLKQPGIDDELDLHATLIRYLGLLVISLSEHEVVDYKTEPYFKQAEQYYKDFLTCEGDNLSSWSNNTIPNYLIYKSSIFQDLDTNEPVKFDQIVQQLSNFLNETTYQSKIFDDWNINVENGLIKDYPWYLYYKKLQHFAQFKVSNYKLLHFEKDLKLNDKDYIYLNLNEDGSSTTGNELFYDSIIFNTPDLKNNEEFFKDRFLKSTFGNLYKAIDDENFEMSVKWIVLIYEKIKNLEYKMT</sequence>
<organism evidence="3 4">
    <name type="scientific">Candida verbasci</name>
    <dbReference type="NCBI Taxonomy" id="1227364"/>
    <lineage>
        <taxon>Eukaryota</taxon>
        <taxon>Fungi</taxon>
        <taxon>Dikarya</taxon>
        <taxon>Ascomycota</taxon>
        <taxon>Saccharomycotina</taxon>
        <taxon>Pichiomycetes</taxon>
        <taxon>Debaryomycetaceae</taxon>
        <taxon>Candida/Lodderomyces clade</taxon>
        <taxon>Candida</taxon>
    </lineage>
</organism>
<feature type="compositionally biased region" description="Polar residues" evidence="1">
    <location>
        <begin position="1"/>
        <end position="20"/>
    </location>
</feature>
<protein>
    <recommendedName>
        <fullName evidence="5">Peptide hydrolase</fullName>
    </recommendedName>
</protein>
<gene>
    <name evidence="3" type="ORF">CANVERA_P2462</name>
</gene>
<dbReference type="Gene3D" id="3.50.30.30">
    <property type="match status" value="1"/>
</dbReference>
<dbReference type="PANTHER" id="PTHR10404:SF46">
    <property type="entry name" value="VACUOLAR PROTEIN SORTING-ASSOCIATED PROTEIN 70"/>
    <property type="match status" value="1"/>
</dbReference>
<evidence type="ECO:0008006" key="5">
    <source>
        <dbReference type="Google" id="ProtNLM"/>
    </source>
</evidence>
<feature type="compositionally biased region" description="Polar residues" evidence="1">
    <location>
        <begin position="27"/>
        <end position="54"/>
    </location>
</feature>